<dbReference type="Pfam" id="PF00903">
    <property type="entry name" value="Glyoxalase"/>
    <property type="match status" value="1"/>
</dbReference>
<dbReference type="InterPro" id="IPR004360">
    <property type="entry name" value="Glyas_Fos-R_dOase_dom"/>
</dbReference>
<reference evidence="2 3" key="1">
    <citation type="submission" date="2018-11" db="EMBL/GenBank/DDBJ databases">
        <authorList>
            <person name="Li F."/>
        </authorList>
    </citation>
    <scope>NUCLEOTIDE SEQUENCE [LARGE SCALE GENOMIC DNA]</scope>
    <source>
        <strain evidence="2 3">Gsoil 818</strain>
    </source>
</reference>
<dbReference type="EMBL" id="RJSF01000044">
    <property type="protein sequence ID" value="RNM12813.1"/>
    <property type="molecule type" value="Genomic_DNA"/>
</dbReference>
<dbReference type="Proteomes" id="UP000279994">
    <property type="component" value="Unassembled WGS sequence"/>
</dbReference>
<dbReference type="InterPro" id="IPR029068">
    <property type="entry name" value="Glyas_Bleomycin-R_OHBP_Dase"/>
</dbReference>
<dbReference type="InterPro" id="IPR037523">
    <property type="entry name" value="VOC_core"/>
</dbReference>
<evidence type="ECO:0000313" key="2">
    <source>
        <dbReference type="EMBL" id="RNM12813.1"/>
    </source>
</evidence>
<dbReference type="SUPFAM" id="SSF54593">
    <property type="entry name" value="Glyoxalase/Bleomycin resistance protein/Dihydroxybiphenyl dioxygenase"/>
    <property type="match status" value="1"/>
</dbReference>
<name>A0A3N0GK26_9ACTN</name>
<feature type="domain" description="VOC" evidence="1">
    <location>
        <begin position="1"/>
        <end position="118"/>
    </location>
</feature>
<accession>A0A3N0GK26</accession>
<dbReference type="PANTHER" id="PTHR36503">
    <property type="entry name" value="BLR2520 PROTEIN"/>
    <property type="match status" value="1"/>
</dbReference>
<dbReference type="AlphaFoldDB" id="A0A3N0GK26"/>
<evidence type="ECO:0000259" key="1">
    <source>
        <dbReference type="PROSITE" id="PS51819"/>
    </source>
</evidence>
<dbReference type="PANTHER" id="PTHR36503:SF2">
    <property type="entry name" value="BLR2408 PROTEIN"/>
    <property type="match status" value="1"/>
</dbReference>
<dbReference type="PROSITE" id="PS51819">
    <property type="entry name" value="VOC"/>
    <property type="match status" value="1"/>
</dbReference>
<protein>
    <recommendedName>
        <fullName evidence="1">VOC domain-containing protein</fullName>
    </recommendedName>
</protein>
<proteinExistence type="predicted"/>
<dbReference type="Gene3D" id="3.10.180.10">
    <property type="entry name" value="2,3-Dihydroxybiphenyl 1,2-Dioxygenase, domain 1"/>
    <property type="match status" value="1"/>
</dbReference>
<keyword evidence="3" id="KW-1185">Reference proteome</keyword>
<organism evidence="2 3">
    <name type="scientific">Nocardioides pocheonensis</name>
    <dbReference type="NCBI Taxonomy" id="661485"/>
    <lineage>
        <taxon>Bacteria</taxon>
        <taxon>Bacillati</taxon>
        <taxon>Actinomycetota</taxon>
        <taxon>Actinomycetes</taxon>
        <taxon>Propionibacteriales</taxon>
        <taxon>Nocardioidaceae</taxon>
        <taxon>Nocardioides</taxon>
    </lineage>
</organism>
<comment type="caution">
    <text evidence="2">The sequence shown here is derived from an EMBL/GenBank/DDBJ whole genome shotgun (WGS) entry which is preliminary data.</text>
</comment>
<dbReference type="OrthoDB" id="4265398at2"/>
<gene>
    <name evidence="2" type="ORF">EFL26_18515</name>
</gene>
<evidence type="ECO:0000313" key="3">
    <source>
        <dbReference type="Proteomes" id="UP000279994"/>
    </source>
</evidence>
<sequence length="123" mass="13303">MSLPVKDLDRSVRFFTGLGFAFSAQLTDDRATAMVVNDDAFVMLLVEDFFTTFTGKPVPTPDEVVIGLSAGSPAEVDDLVQRALASGGSTSQDPIADGPMYGWSFRDPDGHHWELIHMDLPVG</sequence>